<organism evidence="2 3">
    <name type="scientific">Iphiclides podalirius</name>
    <name type="common">scarce swallowtail</name>
    <dbReference type="NCBI Taxonomy" id="110791"/>
    <lineage>
        <taxon>Eukaryota</taxon>
        <taxon>Metazoa</taxon>
        <taxon>Ecdysozoa</taxon>
        <taxon>Arthropoda</taxon>
        <taxon>Hexapoda</taxon>
        <taxon>Insecta</taxon>
        <taxon>Pterygota</taxon>
        <taxon>Neoptera</taxon>
        <taxon>Endopterygota</taxon>
        <taxon>Lepidoptera</taxon>
        <taxon>Glossata</taxon>
        <taxon>Ditrysia</taxon>
        <taxon>Papilionoidea</taxon>
        <taxon>Papilionidae</taxon>
        <taxon>Papilioninae</taxon>
        <taxon>Iphiclides</taxon>
    </lineage>
</organism>
<sequence>MELTDLSRPHRAVGSRDTHKQTRASARAPHDRLVANWPQLVSCPVPCPRRTAAIKHRTSCSVSLHLVRRKCSGPTRWYVAGGGHGGVRRGEVAPETSPAAAAAGPHSQPEKNNTFYTEMLQSGRPLCLYYFTHPFGVLSPEPPRVAATFAAAPADGAGVVSVAGARYTLDLGAGFPATSWFPTPFPGDMWSSPGADVGMGARWPGGRLLPPLRVARPPPPSVWTRSSCTGSGKRSLPPLSAAPFPPSAPSTPPRDRAPRPRTLALRKLGRGQRKTIKGTQQDF</sequence>
<keyword evidence="3" id="KW-1185">Reference proteome</keyword>
<evidence type="ECO:0000256" key="1">
    <source>
        <dbReference type="SAM" id="MobiDB-lite"/>
    </source>
</evidence>
<accession>A0ABN8IDP7</accession>
<gene>
    <name evidence="2" type="ORF">IPOD504_LOCUS8403</name>
</gene>
<reference evidence="2" key="1">
    <citation type="submission" date="2022-03" db="EMBL/GenBank/DDBJ databases">
        <authorList>
            <person name="Martin H S."/>
        </authorList>
    </citation>
    <scope>NUCLEOTIDE SEQUENCE</scope>
</reference>
<evidence type="ECO:0000313" key="3">
    <source>
        <dbReference type="Proteomes" id="UP000837857"/>
    </source>
</evidence>
<name>A0ABN8IDP7_9NEOP</name>
<feature type="compositionally biased region" description="Pro residues" evidence="1">
    <location>
        <begin position="243"/>
        <end position="252"/>
    </location>
</feature>
<evidence type="ECO:0000313" key="2">
    <source>
        <dbReference type="EMBL" id="CAH2053921.1"/>
    </source>
</evidence>
<feature type="region of interest" description="Disordered" evidence="1">
    <location>
        <begin position="88"/>
        <end position="111"/>
    </location>
</feature>
<feature type="compositionally biased region" description="Basic residues" evidence="1">
    <location>
        <begin position="267"/>
        <end position="276"/>
    </location>
</feature>
<feature type="region of interest" description="Disordered" evidence="1">
    <location>
        <begin position="210"/>
        <end position="283"/>
    </location>
</feature>
<dbReference type="EMBL" id="OW152833">
    <property type="protein sequence ID" value="CAH2053921.1"/>
    <property type="molecule type" value="Genomic_DNA"/>
</dbReference>
<feature type="region of interest" description="Disordered" evidence="1">
    <location>
        <begin position="1"/>
        <end position="30"/>
    </location>
</feature>
<protein>
    <submittedName>
        <fullName evidence="2">Uncharacterized protein</fullName>
    </submittedName>
</protein>
<feature type="compositionally biased region" description="Polar residues" evidence="1">
    <location>
        <begin position="223"/>
        <end position="232"/>
    </location>
</feature>
<feature type="compositionally biased region" description="Basic and acidic residues" evidence="1">
    <location>
        <begin position="1"/>
        <end position="20"/>
    </location>
</feature>
<feature type="non-terminal residue" evidence="2">
    <location>
        <position position="1"/>
    </location>
</feature>
<proteinExistence type="predicted"/>
<dbReference type="Proteomes" id="UP000837857">
    <property type="component" value="Chromosome 21"/>
</dbReference>